<proteinExistence type="predicted"/>
<comment type="caution">
    <text evidence="1">The sequence shown here is derived from an EMBL/GenBank/DDBJ whole genome shotgun (WGS) entry which is preliminary data.</text>
</comment>
<keyword evidence="2" id="KW-1185">Reference proteome</keyword>
<sequence length="101" mass="11702">MKMIADIEEIDGIKLVSELDIALFKMMSASNRATQKDIYDLDLLSENFSLPYLFEQLDKKRSLFSEKEHQNIFDLDGEINPLDEADNDIAEKIHILPCFCF</sequence>
<evidence type="ECO:0000313" key="1">
    <source>
        <dbReference type="EMBL" id="MBE8720818.1"/>
    </source>
</evidence>
<name>A0ABR9T664_9SPHI</name>
<dbReference type="RefSeq" id="WP_196940634.1">
    <property type="nucleotide sequence ID" value="NZ_MU158691.1"/>
</dbReference>
<reference evidence="1 2" key="1">
    <citation type="submission" date="2018-02" db="EMBL/GenBank/DDBJ databases">
        <title>Sphingobacterium KA21.</title>
        <authorList>
            <person name="Vasarhelyi B.M."/>
            <person name="Deshmukh S."/>
            <person name="Balint B."/>
            <person name="Kukolya J."/>
        </authorList>
    </citation>
    <scope>NUCLEOTIDE SEQUENCE [LARGE SCALE GENOMIC DNA]</scope>
    <source>
        <strain evidence="1 2">Ka21</strain>
    </source>
</reference>
<gene>
    <name evidence="1" type="ORF">C4F40_08790</name>
</gene>
<protein>
    <submittedName>
        <fullName evidence="1">Uncharacterized protein</fullName>
    </submittedName>
</protein>
<dbReference type="EMBL" id="PSKQ01000018">
    <property type="protein sequence ID" value="MBE8720818.1"/>
    <property type="molecule type" value="Genomic_DNA"/>
</dbReference>
<evidence type="ECO:0000313" key="2">
    <source>
        <dbReference type="Proteomes" id="UP000618319"/>
    </source>
</evidence>
<accession>A0ABR9T664</accession>
<organism evidence="1 2">
    <name type="scientific">Sphingobacterium pedocola</name>
    <dbReference type="NCBI Taxonomy" id="2082722"/>
    <lineage>
        <taxon>Bacteria</taxon>
        <taxon>Pseudomonadati</taxon>
        <taxon>Bacteroidota</taxon>
        <taxon>Sphingobacteriia</taxon>
        <taxon>Sphingobacteriales</taxon>
        <taxon>Sphingobacteriaceae</taxon>
        <taxon>Sphingobacterium</taxon>
    </lineage>
</organism>
<dbReference type="Proteomes" id="UP000618319">
    <property type="component" value="Unassembled WGS sequence"/>
</dbReference>